<evidence type="ECO:0000313" key="1">
    <source>
        <dbReference type="EMBL" id="CDG21025.1"/>
    </source>
</evidence>
<dbReference type="STRING" id="1354304.XPG1_1370"/>
<protein>
    <submittedName>
        <fullName evidence="1">Uncharacterized protein</fullName>
    </submittedName>
</protein>
<name>A0A068R4H3_9GAMM</name>
<accession>A0A068R4H3</accession>
<evidence type="ECO:0000313" key="2">
    <source>
        <dbReference type="Proteomes" id="UP000032735"/>
    </source>
</evidence>
<reference evidence="1 2" key="1">
    <citation type="submission" date="2013-07" db="EMBL/GenBank/DDBJ databases">
        <authorList>
            <person name="Genoscope - CEA"/>
        </authorList>
    </citation>
    <scope>NUCLEOTIDE SEQUENCE [LARGE SCALE GENOMIC DNA]</scope>
    <source>
        <strain evidence="1 2">G6</strain>
    </source>
</reference>
<keyword evidence="2" id="KW-1185">Reference proteome</keyword>
<dbReference type="HOGENOM" id="CLU_3319537_0_0_6"/>
<dbReference type="Proteomes" id="UP000032735">
    <property type="component" value="Chromosome"/>
</dbReference>
<sequence length="39" mass="4514">MNARRALALFARHEAALSLHLMLPDWDIANCYLKLVYGR</sequence>
<gene>
    <name evidence="1" type="ORF">XPG1_1370</name>
</gene>
<dbReference type="EMBL" id="FO704551">
    <property type="protein sequence ID" value="CDG21025.1"/>
    <property type="molecule type" value="Genomic_DNA"/>
</dbReference>
<dbReference type="AlphaFoldDB" id="A0A068R4H3"/>
<dbReference type="KEGG" id="xpo:XPG1_1370"/>
<organism evidence="1 2">
    <name type="scientific">Xenorhabdus poinarii G6</name>
    <dbReference type="NCBI Taxonomy" id="1354304"/>
    <lineage>
        <taxon>Bacteria</taxon>
        <taxon>Pseudomonadati</taxon>
        <taxon>Pseudomonadota</taxon>
        <taxon>Gammaproteobacteria</taxon>
        <taxon>Enterobacterales</taxon>
        <taxon>Morganellaceae</taxon>
        <taxon>Xenorhabdus</taxon>
    </lineage>
</organism>
<proteinExistence type="predicted"/>